<evidence type="ECO:0000256" key="3">
    <source>
        <dbReference type="ARBA" id="ARBA00023002"/>
    </source>
</evidence>
<keyword evidence="2 4" id="KW-0521">NADP</keyword>
<dbReference type="InterPro" id="IPR013752">
    <property type="entry name" value="KPA_reductase"/>
</dbReference>
<dbReference type="SUPFAM" id="SSF48179">
    <property type="entry name" value="6-phosphogluconate dehydrogenase C-terminal domain-like"/>
    <property type="match status" value="1"/>
</dbReference>
<dbReference type="NCBIfam" id="TIGR00745">
    <property type="entry name" value="apbA_panE"/>
    <property type="match status" value="1"/>
</dbReference>
<evidence type="ECO:0000313" key="7">
    <source>
        <dbReference type="EMBL" id="CAA9374081.1"/>
    </source>
</evidence>
<dbReference type="InterPro" id="IPR003710">
    <property type="entry name" value="ApbA"/>
</dbReference>
<dbReference type="InterPro" id="IPR051402">
    <property type="entry name" value="KPR-Related"/>
</dbReference>
<evidence type="ECO:0000256" key="2">
    <source>
        <dbReference type="ARBA" id="ARBA00022857"/>
    </source>
</evidence>
<dbReference type="SUPFAM" id="SSF51735">
    <property type="entry name" value="NAD(P)-binding Rossmann-fold domains"/>
    <property type="match status" value="1"/>
</dbReference>
<dbReference type="InterPro" id="IPR013328">
    <property type="entry name" value="6PGD_dom2"/>
</dbReference>
<keyword evidence="4" id="KW-0566">Pantothenate biosynthesis</keyword>
<dbReference type="GO" id="GO:0008677">
    <property type="term" value="F:2-dehydropantoate 2-reductase activity"/>
    <property type="evidence" value="ECO:0007669"/>
    <property type="project" value="UniProtKB-EC"/>
</dbReference>
<dbReference type="InterPro" id="IPR013332">
    <property type="entry name" value="KPR_N"/>
</dbReference>
<organism evidence="7">
    <name type="scientific">uncultured Nocardioides sp</name>
    <dbReference type="NCBI Taxonomy" id="198441"/>
    <lineage>
        <taxon>Bacteria</taxon>
        <taxon>Bacillati</taxon>
        <taxon>Actinomycetota</taxon>
        <taxon>Actinomycetes</taxon>
        <taxon>Propionibacteriales</taxon>
        <taxon>Nocardioidaceae</taxon>
        <taxon>Nocardioides</taxon>
        <taxon>environmental samples</taxon>
    </lineage>
</organism>
<gene>
    <name evidence="7" type="ORF">AVDCRST_MAG32-995</name>
</gene>
<dbReference type="EMBL" id="CADCUM010000045">
    <property type="protein sequence ID" value="CAA9374081.1"/>
    <property type="molecule type" value="Genomic_DNA"/>
</dbReference>
<dbReference type="PANTHER" id="PTHR21708:SF26">
    <property type="entry name" value="2-DEHYDROPANTOATE 2-REDUCTASE"/>
    <property type="match status" value="1"/>
</dbReference>
<proteinExistence type="inferred from homology"/>
<comment type="similarity">
    <text evidence="1 4">Belongs to the ketopantoate reductase family.</text>
</comment>
<evidence type="ECO:0000256" key="4">
    <source>
        <dbReference type="RuleBase" id="RU362068"/>
    </source>
</evidence>
<evidence type="ECO:0000259" key="6">
    <source>
        <dbReference type="Pfam" id="PF08546"/>
    </source>
</evidence>
<accession>A0A6J4N0H2</accession>
<dbReference type="Pfam" id="PF08546">
    <property type="entry name" value="ApbA_C"/>
    <property type="match status" value="1"/>
</dbReference>
<comment type="pathway">
    <text evidence="4">Cofactor biosynthesis; (R)-pantothenate biosynthesis; (R)-pantoate from 3-methyl-2-oxobutanoate: step 2/2.</text>
</comment>
<evidence type="ECO:0000256" key="1">
    <source>
        <dbReference type="ARBA" id="ARBA00007870"/>
    </source>
</evidence>
<dbReference type="UniPathway" id="UPA00028">
    <property type="reaction ID" value="UER00004"/>
</dbReference>
<dbReference type="InterPro" id="IPR008927">
    <property type="entry name" value="6-PGluconate_DH-like_C_sf"/>
</dbReference>
<keyword evidence="3 4" id="KW-0560">Oxidoreductase</keyword>
<sequence length="319" mass="33514">MRYVVVGAGAVGGVIGARLALAGVDVTLVARGAHLEALRSDGLVLESRVGREVTHPRAVGTPYDVDWSEKHVVLLAVKGHQTAGALDDLAAAAPPDTPVVSVQNGVANEAAVLRRFARTYGICVMQPCAHLEPGVVVQQCHPVPGLLDIGRFPAGVDDVCTTVATDLRTAGFHSVPRPDVMAWKHRKLLMNLGNVVDACCAESPAADELVRRARAEGEAVLAAAGIAVVSEEQDRERRGDLLQGRTRADARGSTWQSLARGTGDVETDLLNGEVVLLGRLHGVPVPVNEALQRLGADAARQGLAPRSLDAADLSARLRP</sequence>
<evidence type="ECO:0000259" key="5">
    <source>
        <dbReference type="Pfam" id="PF02558"/>
    </source>
</evidence>
<protein>
    <recommendedName>
        <fullName evidence="4">2-dehydropantoate 2-reductase</fullName>
        <ecNumber evidence="4">1.1.1.169</ecNumber>
    </recommendedName>
    <alternativeName>
        <fullName evidence="4">Ketopantoate reductase</fullName>
    </alternativeName>
</protein>
<reference evidence="7" key="1">
    <citation type="submission" date="2020-02" db="EMBL/GenBank/DDBJ databases">
        <authorList>
            <person name="Meier V. D."/>
        </authorList>
    </citation>
    <scope>NUCLEOTIDE SEQUENCE</scope>
    <source>
        <strain evidence="7">AVDCRST_MAG32</strain>
    </source>
</reference>
<dbReference type="AlphaFoldDB" id="A0A6J4N0H2"/>
<dbReference type="Pfam" id="PF02558">
    <property type="entry name" value="ApbA"/>
    <property type="match status" value="1"/>
</dbReference>
<feature type="domain" description="Ketopantoate reductase N-terminal" evidence="5">
    <location>
        <begin position="4"/>
        <end position="150"/>
    </location>
</feature>
<dbReference type="Gene3D" id="1.10.1040.10">
    <property type="entry name" value="N-(1-d-carboxylethyl)-l-norvaline Dehydrogenase, domain 2"/>
    <property type="match status" value="1"/>
</dbReference>
<dbReference type="PANTHER" id="PTHR21708">
    <property type="entry name" value="PROBABLE 2-DEHYDROPANTOATE 2-REDUCTASE"/>
    <property type="match status" value="1"/>
</dbReference>
<dbReference type="GO" id="GO:0005737">
    <property type="term" value="C:cytoplasm"/>
    <property type="evidence" value="ECO:0007669"/>
    <property type="project" value="TreeGrafter"/>
</dbReference>
<comment type="function">
    <text evidence="4">Catalyzes the NADPH-dependent reduction of ketopantoate into pantoic acid.</text>
</comment>
<dbReference type="GO" id="GO:0015940">
    <property type="term" value="P:pantothenate biosynthetic process"/>
    <property type="evidence" value="ECO:0007669"/>
    <property type="project" value="UniProtKB-UniPathway"/>
</dbReference>
<dbReference type="EC" id="1.1.1.169" evidence="4"/>
<name>A0A6J4N0H2_9ACTN</name>
<dbReference type="InterPro" id="IPR036291">
    <property type="entry name" value="NAD(P)-bd_dom_sf"/>
</dbReference>
<comment type="catalytic activity">
    <reaction evidence="4">
        <text>(R)-pantoate + NADP(+) = 2-dehydropantoate + NADPH + H(+)</text>
        <dbReference type="Rhea" id="RHEA:16233"/>
        <dbReference type="ChEBI" id="CHEBI:11561"/>
        <dbReference type="ChEBI" id="CHEBI:15378"/>
        <dbReference type="ChEBI" id="CHEBI:15980"/>
        <dbReference type="ChEBI" id="CHEBI:57783"/>
        <dbReference type="ChEBI" id="CHEBI:58349"/>
        <dbReference type="EC" id="1.1.1.169"/>
    </reaction>
</comment>
<dbReference type="Gene3D" id="3.40.50.720">
    <property type="entry name" value="NAD(P)-binding Rossmann-like Domain"/>
    <property type="match status" value="1"/>
</dbReference>
<feature type="domain" description="Ketopantoate reductase C-terminal" evidence="6">
    <location>
        <begin position="179"/>
        <end position="294"/>
    </location>
</feature>